<evidence type="ECO:0000313" key="3">
    <source>
        <dbReference type="Proteomes" id="UP001171606"/>
    </source>
</evidence>
<accession>A0ABT8PLB8</accession>
<dbReference type="Proteomes" id="UP001171606">
    <property type="component" value="Unassembled WGS sequence"/>
</dbReference>
<comment type="caution">
    <text evidence="2">The sequence shown here is derived from an EMBL/GenBank/DDBJ whole genome shotgun (WGS) entry which is preliminary data.</text>
</comment>
<gene>
    <name evidence="2" type="ORF">QZM52_32265</name>
</gene>
<keyword evidence="3" id="KW-1185">Reference proteome</keyword>
<feature type="compositionally biased region" description="Acidic residues" evidence="1">
    <location>
        <begin position="36"/>
        <end position="45"/>
    </location>
</feature>
<evidence type="ECO:0000256" key="1">
    <source>
        <dbReference type="SAM" id="MobiDB-lite"/>
    </source>
</evidence>
<sequence length="45" mass="4595">MADLVAVVMCEPSAKLDDESQLQLERHGLGNPDAGGDGDDGTPVA</sequence>
<feature type="region of interest" description="Disordered" evidence="1">
    <location>
        <begin position="16"/>
        <end position="45"/>
    </location>
</feature>
<proteinExistence type="predicted"/>
<name>A0ABT8PLB8_9BURK</name>
<dbReference type="RefSeq" id="WP_175850825.1">
    <property type="nucleotide sequence ID" value="NZ_JAUJSQ010000019.1"/>
</dbReference>
<evidence type="ECO:0000313" key="2">
    <source>
        <dbReference type="EMBL" id="MDN7935955.1"/>
    </source>
</evidence>
<organism evidence="2 3">
    <name type="scientific">Burkholderia metallica</name>
    <dbReference type="NCBI Taxonomy" id="488729"/>
    <lineage>
        <taxon>Bacteria</taxon>
        <taxon>Pseudomonadati</taxon>
        <taxon>Pseudomonadota</taxon>
        <taxon>Betaproteobacteria</taxon>
        <taxon>Burkholderiales</taxon>
        <taxon>Burkholderiaceae</taxon>
        <taxon>Burkholderia</taxon>
        <taxon>Burkholderia cepacia complex</taxon>
    </lineage>
</organism>
<reference evidence="2" key="1">
    <citation type="submission" date="2023-07" db="EMBL/GenBank/DDBJ databases">
        <title>A collection of bacterial strains from the Burkholderia cepacia Research Laboratory and Repository.</title>
        <authorList>
            <person name="Lipuma J."/>
            <person name="Spilker T."/>
            <person name="Caverly L."/>
        </authorList>
    </citation>
    <scope>NUCLEOTIDE SEQUENCE</scope>
    <source>
        <strain evidence="2">AU42020</strain>
    </source>
</reference>
<dbReference type="EMBL" id="JAUJSQ010000019">
    <property type="protein sequence ID" value="MDN7935955.1"/>
    <property type="molecule type" value="Genomic_DNA"/>
</dbReference>
<feature type="compositionally biased region" description="Basic and acidic residues" evidence="1">
    <location>
        <begin position="16"/>
        <end position="28"/>
    </location>
</feature>
<protein>
    <submittedName>
        <fullName evidence="2">Uncharacterized protein</fullName>
    </submittedName>
</protein>